<comment type="caution">
    <text evidence="1">The sequence shown here is derived from an EMBL/GenBank/DDBJ whole genome shotgun (WGS) entry which is preliminary data.</text>
</comment>
<accession>A0A8J2S1K3</accession>
<dbReference type="SUPFAM" id="SSF50494">
    <property type="entry name" value="Trypsin-like serine proteases"/>
    <property type="match status" value="1"/>
</dbReference>
<dbReference type="InterPro" id="IPR009003">
    <property type="entry name" value="Peptidase_S1_PA"/>
</dbReference>
<keyword evidence="2" id="KW-1185">Reference proteome</keyword>
<proteinExistence type="predicted"/>
<evidence type="ECO:0000313" key="1">
    <source>
        <dbReference type="EMBL" id="CAH0113085.1"/>
    </source>
</evidence>
<dbReference type="EMBL" id="CAKKLH010000336">
    <property type="protein sequence ID" value="CAH0113085.1"/>
    <property type="molecule type" value="Genomic_DNA"/>
</dbReference>
<name>A0A8J2S1K3_9CRUS</name>
<dbReference type="OrthoDB" id="6398221at2759"/>
<dbReference type="Proteomes" id="UP000789390">
    <property type="component" value="Unassembled WGS sequence"/>
</dbReference>
<sequence length="88" mass="9621">MTLGVNNAVRFLCLTTDRAGVGILRQGLVAISSNENCKQDTIFGKFVSDNSTCVTSPTNNKFTCVVKCNSNGLKTRVSAYRDWIDRAN</sequence>
<protein>
    <submittedName>
        <fullName evidence="1">Uncharacterized protein</fullName>
    </submittedName>
</protein>
<organism evidence="1 2">
    <name type="scientific">Daphnia galeata</name>
    <dbReference type="NCBI Taxonomy" id="27404"/>
    <lineage>
        <taxon>Eukaryota</taxon>
        <taxon>Metazoa</taxon>
        <taxon>Ecdysozoa</taxon>
        <taxon>Arthropoda</taxon>
        <taxon>Crustacea</taxon>
        <taxon>Branchiopoda</taxon>
        <taxon>Diplostraca</taxon>
        <taxon>Cladocera</taxon>
        <taxon>Anomopoda</taxon>
        <taxon>Daphniidae</taxon>
        <taxon>Daphnia</taxon>
    </lineage>
</organism>
<dbReference type="AlphaFoldDB" id="A0A8J2S1K3"/>
<gene>
    <name evidence="1" type="ORF">DGAL_LOCUS16887</name>
</gene>
<reference evidence="1" key="1">
    <citation type="submission" date="2021-11" db="EMBL/GenBank/DDBJ databases">
        <authorList>
            <person name="Schell T."/>
        </authorList>
    </citation>
    <scope>NUCLEOTIDE SEQUENCE</scope>
    <source>
        <strain evidence="1">M5</strain>
    </source>
</reference>
<evidence type="ECO:0000313" key="2">
    <source>
        <dbReference type="Proteomes" id="UP000789390"/>
    </source>
</evidence>